<dbReference type="CDD" id="cd17536">
    <property type="entry name" value="REC_YesN-like"/>
    <property type="match status" value="1"/>
</dbReference>
<proteinExistence type="predicted"/>
<feature type="domain" description="HTH araC/xylS-type" evidence="5">
    <location>
        <begin position="461"/>
        <end position="559"/>
    </location>
</feature>
<accession>A0A9X4KRQ3</accession>
<keyword evidence="2" id="KW-0238">DNA-binding</keyword>
<dbReference type="EMBL" id="JAPDIA010000003">
    <property type="protein sequence ID" value="MDG0809899.1"/>
    <property type="molecule type" value="Genomic_DNA"/>
</dbReference>
<gene>
    <name evidence="7" type="ORF">OMP40_11530</name>
</gene>
<evidence type="ECO:0000256" key="3">
    <source>
        <dbReference type="ARBA" id="ARBA00023163"/>
    </source>
</evidence>
<dbReference type="PROSITE" id="PS00041">
    <property type="entry name" value="HTH_ARAC_FAMILY_1"/>
    <property type="match status" value="1"/>
</dbReference>
<dbReference type="InterPro" id="IPR018060">
    <property type="entry name" value="HTH_AraC"/>
</dbReference>
<dbReference type="SMART" id="SM00448">
    <property type="entry name" value="REC"/>
    <property type="match status" value="1"/>
</dbReference>
<keyword evidence="8" id="KW-1185">Reference proteome</keyword>
<dbReference type="GO" id="GO:0043565">
    <property type="term" value="F:sequence-specific DNA binding"/>
    <property type="evidence" value="ECO:0007669"/>
    <property type="project" value="InterPro"/>
</dbReference>
<dbReference type="Proteomes" id="UP001153404">
    <property type="component" value="Unassembled WGS sequence"/>
</dbReference>
<feature type="modified residue" description="4-aspartylphosphate" evidence="4">
    <location>
        <position position="55"/>
    </location>
</feature>
<dbReference type="Gene3D" id="1.10.10.60">
    <property type="entry name" value="Homeodomain-like"/>
    <property type="match status" value="2"/>
</dbReference>
<dbReference type="RefSeq" id="WP_277531439.1">
    <property type="nucleotide sequence ID" value="NZ_JAPDIA010000003.1"/>
</dbReference>
<evidence type="ECO:0000259" key="6">
    <source>
        <dbReference type="PROSITE" id="PS50110"/>
    </source>
</evidence>
<dbReference type="PROSITE" id="PS01124">
    <property type="entry name" value="HTH_ARAC_FAMILY_2"/>
    <property type="match status" value="1"/>
</dbReference>
<evidence type="ECO:0000259" key="5">
    <source>
        <dbReference type="PROSITE" id="PS01124"/>
    </source>
</evidence>
<dbReference type="InterPro" id="IPR009057">
    <property type="entry name" value="Homeodomain-like_sf"/>
</dbReference>
<dbReference type="SMART" id="SM00342">
    <property type="entry name" value="HTH_ARAC"/>
    <property type="match status" value="1"/>
</dbReference>
<evidence type="ECO:0000313" key="8">
    <source>
        <dbReference type="Proteomes" id="UP001153404"/>
    </source>
</evidence>
<keyword evidence="1" id="KW-0805">Transcription regulation</keyword>
<dbReference type="PROSITE" id="PS50110">
    <property type="entry name" value="RESPONSE_REGULATORY"/>
    <property type="match status" value="1"/>
</dbReference>
<comment type="caution">
    <text evidence="7">The sequence shown here is derived from an EMBL/GenBank/DDBJ whole genome shotgun (WGS) entry which is preliminary data.</text>
</comment>
<evidence type="ECO:0000256" key="1">
    <source>
        <dbReference type="ARBA" id="ARBA00023015"/>
    </source>
</evidence>
<keyword evidence="3" id="KW-0804">Transcription</keyword>
<evidence type="ECO:0000256" key="4">
    <source>
        <dbReference type="PROSITE-ProRule" id="PRU00169"/>
    </source>
</evidence>
<dbReference type="Gene3D" id="3.40.50.2300">
    <property type="match status" value="1"/>
</dbReference>
<keyword evidence="4" id="KW-0597">Phosphoprotein</keyword>
<dbReference type="InterPro" id="IPR011006">
    <property type="entry name" value="CheY-like_superfamily"/>
</dbReference>
<dbReference type="SUPFAM" id="SSF46689">
    <property type="entry name" value="Homeodomain-like"/>
    <property type="match status" value="2"/>
</dbReference>
<dbReference type="GO" id="GO:0003700">
    <property type="term" value="F:DNA-binding transcription factor activity"/>
    <property type="evidence" value="ECO:0007669"/>
    <property type="project" value="InterPro"/>
</dbReference>
<dbReference type="PANTHER" id="PTHR43280:SF2">
    <property type="entry name" value="HTH-TYPE TRANSCRIPTIONAL REGULATOR EXSA"/>
    <property type="match status" value="1"/>
</dbReference>
<dbReference type="InterPro" id="IPR018062">
    <property type="entry name" value="HTH_AraC-typ_CS"/>
</dbReference>
<dbReference type="SUPFAM" id="SSF52172">
    <property type="entry name" value="CheY-like"/>
    <property type="match status" value="1"/>
</dbReference>
<name>A0A9X4KRQ3_9BACL</name>
<feature type="domain" description="Response regulatory" evidence="6">
    <location>
        <begin position="3"/>
        <end position="120"/>
    </location>
</feature>
<dbReference type="Pfam" id="PF00072">
    <property type="entry name" value="Response_reg"/>
    <property type="match status" value="1"/>
</dbReference>
<dbReference type="PANTHER" id="PTHR43280">
    <property type="entry name" value="ARAC-FAMILY TRANSCRIPTIONAL REGULATOR"/>
    <property type="match status" value="1"/>
</dbReference>
<dbReference type="Pfam" id="PF12833">
    <property type="entry name" value="HTH_18"/>
    <property type="match status" value="1"/>
</dbReference>
<evidence type="ECO:0000256" key="2">
    <source>
        <dbReference type="ARBA" id="ARBA00023125"/>
    </source>
</evidence>
<sequence>MIRLLIVDNERWIVDSLLDLFGRPGKLELETFGAYSAAEALEALRRMKIDIVLSDIRMPGMDGLALQREIVRQWPWCKIIFLSGYDDFDYIQQALRGGGVDYLLKTEGHDAVVAAVERAAAQLYEAVESRQLILNAERQMQLARPLLVNEYLLALAGGDPEALRKRHARLPELQLPLDADAETLLVLGRVDDWRDGFSGGDKHLMLYAIANIAEEYFAKSLSSAAVSFEQNKLLWFVQAKPEPETEQDVASGARPQAEDARRRLVRFVQGTIETIQGACKQLLQLSVSFAAADEPKDWERIPGQFQALKRLLGRGLGLGQELILLDRPARDGAGELPDVRTHETRSRLERVGTLAAYLENGDNARFFEEYGRLMALGAGDGRSAELLRMEIYYSLVPIFLSEIGRWGIQEELGGTIDLGRLTRFDVHPSWHAAEEYFAALAERLFALKRAERSESENDLIRLVRRYVAHNLAGDLSLTRIGEVVGYNPYYLTRLYKQLTGEGLTDYIAATRLAGAQKLLAGNQLTVQDISRAVGFMTEQSFYRFFKKETGLTPQEYKERQAISKTDNEM</sequence>
<protein>
    <submittedName>
        <fullName evidence="7">Response regulator</fullName>
    </submittedName>
</protein>
<dbReference type="GO" id="GO:0000160">
    <property type="term" value="P:phosphorelay signal transduction system"/>
    <property type="evidence" value="ECO:0007669"/>
    <property type="project" value="InterPro"/>
</dbReference>
<dbReference type="InterPro" id="IPR001789">
    <property type="entry name" value="Sig_transdc_resp-reg_receiver"/>
</dbReference>
<dbReference type="AlphaFoldDB" id="A0A9X4KRQ3"/>
<evidence type="ECO:0000313" key="7">
    <source>
        <dbReference type="EMBL" id="MDG0809899.1"/>
    </source>
</evidence>
<organism evidence="7 8">
    <name type="scientific">Cohnella rhizosphaerae</name>
    <dbReference type="NCBI Taxonomy" id="1457232"/>
    <lineage>
        <taxon>Bacteria</taxon>
        <taxon>Bacillati</taxon>
        <taxon>Bacillota</taxon>
        <taxon>Bacilli</taxon>
        <taxon>Bacillales</taxon>
        <taxon>Paenibacillaceae</taxon>
        <taxon>Cohnella</taxon>
    </lineage>
</organism>
<reference evidence="7" key="1">
    <citation type="submission" date="2022-10" db="EMBL/GenBank/DDBJ databases">
        <title>Comparative genomic analysis of Cohnella hashimotonis sp. nov., isolated from the International Space Station.</title>
        <authorList>
            <person name="Simpson A."/>
            <person name="Venkateswaran K."/>
        </authorList>
    </citation>
    <scope>NUCLEOTIDE SEQUENCE</scope>
    <source>
        <strain evidence="7">DSM 28161</strain>
    </source>
</reference>